<dbReference type="InterPro" id="IPR014720">
    <property type="entry name" value="dsRBD_dom"/>
</dbReference>
<dbReference type="GO" id="GO:0005737">
    <property type="term" value="C:cytoplasm"/>
    <property type="evidence" value="ECO:0007669"/>
    <property type="project" value="TreeGrafter"/>
</dbReference>
<dbReference type="PROSITE" id="PS50137">
    <property type="entry name" value="DS_RBD"/>
    <property type="match status" value="3"/>
</dbReference>
<feature type="domain" description="DRBM" evidence="3">
    <location>
        <begin position="337"/>
        <end position="405"/>
    </location>
</feature>
<dbReference type="Pfam" id="PF00035">
    <property type="entry name" value="dsrm"/>
    <property type="match status" value="2"/>
</dbReference>
<evidence type="ECO:0000256" key="1">
    <source>
        <dbReference type="ARBA" id="ARBA00022884"/>
    </source>
</evidence>
<dbReference type="GO" id="GO:0016442">
    <property type="term" value="C:RISC complex"/>
    <property type="evidence" value="ECO:0007669"/>
    <property type="project" value="TreeGrafter"/>
</dbReference>
<reference evidence="5" key="1">
    <citation type="submission" date="2025-08" db="UniProtKB">
        <authorList>
            <consortium name="RefSeq"/>
        </authorList>
    </citation>
    <scope>IDENTIFICATION</scope>
</reference>
<dbReference type="Gene3D" id="3.30.160.20">
    <property type="match status" value="3"/>
</dbReference>
<organism evidence="4 5">
    <name type="scientific">Cephus cinctus</name>
    <name type="common">Wheat stem sawfly</name>
    <dbReference type="NCBI Taxonomy" id="211228"/>
    <lineage>
        <taxon>Eukaryota</taxon>
        <taxon>Metazoa</taxon>
        <taxon>Ecdysozoa</taxon>
        <taxon>Arthropoda</taxon>
        <taxon>Hexapoda</taxon>
        <taxon>Insecta</taxon>
        <taxon>Pterygota</taxon>
        <taxon>Neoptera</taxon>
        <taxon>Endopterygota</taxon>
        <taxon>Hymenoptera</taxon>
        <taxon>Cephoidea</taxon>
        <taxon>Cephidae</taxon>
        <taxon>Cephus</taxon>
    </lineage>
</organism>
<keyword evidence="4" id="KW-1185">Reference proteome</keyword>
<accession>A0AAJ7RPV0</accession>
<dbReference type="RefSeq" id="XP_024944387.1">
    <property type="nucleotide sequence ID" value="XM_025088619.1"/>
</dbReference>
<sequence>MESTFDDTSRLVSTCASKWKAPIQDRGPDLGVNCVTQVESTMEEMRHPPPPPMLGSIAGVPNHSNNVHRRSRAPRVAVHALMSETLSLDEAVRLEMKALPSKTPVSVLQELLSRRGTTPKYELVQIEGAIHEPTFRYRVTVTDVVDPIVSAMGTGRSKKEAKHAAAKAVLDKLIGVNTETADAPLPNSIPDSQNLQELQGGYGEDKVIGNPIGSLQEMCMTRHWPPPKYTTEGEAGLPHERQFTIVCSILKYRQVGQGKSKKLAKRQAAQKMWQALRDTPGIDDEEVSSTFFPSTRKDVFLRTLPGIGSSKITTYMSFKGPGDARSKNTCLNDGDVNLVQFLQEIASEQQFEVTYVDIEEKSISGKCQCLVQLSTLPVAVCYGCGLTSKDAQASAAQNALEYLKIMTKK</sequence>
<dbReference type="GO" id="GO:0005634">
    <property type="term" value="C:nucleus"/>
    <property type="evidence" value="ECO:0007669"/>
    <property type="project" value="TreeGrafter"/>
</dbReference>
<feature type="domain" description="DRBM" evidence="3">
    <location>
        <begin position="103"/>
        <end position="175"/>
    </location>
</feature>
<dbReference type="Proteomes" id="UP000694920">
    <property type="component" value="Unplaced"/>
</dbReference>
<name>A0AAJ7RPV0_CEPCN</name>
<evidence type="ECO:0000256" key="2">
    <source>
        <dbReference type="PROSITE-ProRule" id="PRU00266"/>
    </source>
</evidence>
<feature type="domain" description="DRBM" evidence="3">
    <location>
        <begin position="210"/>
        <end position="278"/>
    </location>
</feature>
<dbReference type="GO" id="GO:0070920">
    <property type="term" value="P:regulation of regulatory ncRNA processing"/>
    <property type="evidence" value="ECO:0007669"/>
    <property type="project" value="TreeGrafter"/>
</dbReference>
<dbReference type="InterPro" id="IPR051247">
    <property type="entry name" value="RLC_Component"/>
</dbReference>
<evidence type="ECO:0000259" key="3">
    <source>
        <dbReference type="PROSITE" id="PS50137"/>
    </source>
</evidence>
<dbReference type="GO" id="GO:0007281">
    <property type="term" value="P:germ cell development"/>
    <property type="evidence" value="ECO:0007669"/>
    <property type="project" value="UniProtKB-ARBA"/>
</dbReference>
<evidence type="ECO:0000313" key="4">
    <source>
        <dbReference type="Proteomes" id="UP000694920"/>
    </source>
</evidence>
<dbReference type="GO" id="GO:0070578">
    <property type="term" value="C:RISC-loading complex"/>
    <property type="evidence" value="ECO:0007669"/>
    <property type="project" value="TreeGrafter"/>
</dbReference>
<dbReference type="FunFam" id="3.30.160.20:FF:000064">
    <property type="entry name" value="Uncharacterized protein, isoform A"/>
    <property type="match status" value="1"/>
</dbReference>
<dbReference type="CDD" id="cd19862">
    <property type="entry name" value="DSRM_PRKRA-like_rpt1"/>
    <property type="match status" value="1"/>
</dbReference>
<dbReference type="GO" id="GO:0003725">
    <property type="term" value="F:double-stranded RNA binding"/>
    <property type="evidence" value="ECO:0007669"/>
    <property type="project" value="TreeGrafter"/>
</dbReference>
<dbReference type="SMART" id="SM00358">
    <property type="entry name" value="DSRM"/>
    <property type="match status" value="3"/>
</dbReference>
<dbReference type="FunFam" id="3.30.160.20:FF:000007">
    <property type="entry name" value="Double-stranded RNA-binding protein Staufen homolog 1"/>
    <property type="match status" value="1"/>
</dbReference>
<dbReference type="SUPFAM" id="SSF54768">
    <property type="entry name" value="dsRNA-binding domain-like"/>
    <property type="match status" value="3"/>
</dbReference>
<gene>
    <name evidence="5" type="primary">LOC107269784</name>
</gene>
<proteinExistence type="predicted"/>
<protein>
    <submittedName>
        <fullName evidence="5">RISC-loading complex subunit tarbp2 isoform X6</fullName>
    </submittedName>
</protein>
<dbReference type="GO" id="GO:0035197">
    <property type="term" value="F:siRNA binding"/>
    <property type="evidence" value="ECO:0007669"/>
    <property type="project" value="TreeGrafter"/>
</dbReference>
<keyword evidence="1 2" id="KW-0694">RNA-binding</keyword>
<dbReference type="AlphaFoldDB" id="A0AAJ7RPV0"/>
<dbReference type="CDD" id="cd19864">
    <property type="entry name" value="DSRM_PRKRA-like_rpt3"/>
    <property type="match status" value="1"/>
</dbReference>
<dbReference type="GO" id="GO:0030422">
    <property type="term" value="P:siRNA processing"/>
    <property type="evidence" value="ECO:0007669"/>
    <property type="project" value="TreeGrafter"/>
</dbReference>
<dbReference type="GeneID" id="107269784"/>
<dbReference type="PANTHER" id="PTHR46205:SF3">
    <property type="entry name" value="LOQUACIOUS, ISOFORM B"/>
    <property type="match status" value="1"/>
</dbReference>
<dbReference type="CDD" id="cd19863">
    <property type="entry name" value="DSRM_PRKRA-like_rpt2"/>
    <property type="match status" value="1"/>
</dbReference>
<evidence type="ECO:0000313" key="5">
    <source>
        <dbReference type="RefSeq" id="XP_024944387.1"/>
    </source>
</evidence>
<dbReference type="PANTHER" id="PTHR46205">
    <property type="entry name" value="LOQUACIOUS, ISOFORM B"/>
    <property type="match status" value="1"/>
</dbReference>